<dbReference type="Pfam" id="PF04932">
    <property type="entry name" value="Wzy_C"/>
    <property type="match status" value="1"/>
</dbReference>
<gene>
    <name evidence="7" type="ORF">KEF85_11905</name>
</gene>
<feature type="transmembrane region" description="Helical" evidence="5">
    <location>
        <begin position="265"/>
        <end position="283"/>
    </location>
</feature>
<dbReference type="RefSeq" id="WP_215580846.1">
    <property type="nucleotide sequence ID" value="NZ_CP073754.1"/>
</dbReference>
<dbReference type="PANTHER" id="PTHR37422:SF13">
    <property type="entry name" value="LIPOPOLYSACCHARIDE BIOSYNTHESIS PROTEIN PA4999-RELATED"/>
    <property type="match status" value="1"/>
</dbReference>
<feature type="transmembrane region" description="Helical" evidence="5">
    <location>
        <begin position="59"/>
        <end position="77"/>
    </location>
</feature>
<feature type="transmembrane region" description="Helical" evidence="5">
    <location>
        <begin position="25"/>
        <end position="47"/>
    </location>
</feature>
<keyword evidence="7" id="KW-0436">Ligase</keyword>
<feature type="transmembrane region" description="Helical" evidence="5">
    <location>
        <begin position="295"/>
        <end position="315"/>
    </location>
</feature>
<dbReference type="InterPro" id="IPR007016">
    <property type="entry name" value="O-antigen_ligase-rel_domated"/>
</dbReference>
<evidence type="ECO:0000256" key="1">
    <source>
        <dbReference type="ARBA" id="ARBA00004141"/>
    </source>
</evidence>
<proteinExistence type="predicted"/>
<keyword evidence="4 5" id="KW-0472">Membrane</keyword>
<dbReference type="EMBL" id="CP073754">
    <property type="protein sequence ID" value="QWF70053.1"/>
    <property type="molecule type" value="Genomic_DNA"/>
</dbReference>
<dbReference type="KEGG" id="mpad:KEF85_11905"/>
<keyword evidence="3 5" id="KW-1133">Transmembrane helix</keyword>
<feature type="transmembrane region" description="Helical" evidence="5">
    <location>
        <begin position="441"/>
        <end position="462"/>
    </location>
</feature>
<feature type="transmembrane region" description="Helical" evidence="5">
    <location>
        <begin position="386"/>
        <end position="407"/>
    </location>
</feature>
<name>A0A975R998_9GAMM</name>
<feature type="transmembrane region" description="Helical" evidence="5">
    <location>
        <begin position="414"/>
        <end position="435"/>
    </location>
</feature>
<evidence type="ECO:0000256" key="2">
    <source>
        <dbReference type="ARBA" id="ARBA00022692"/>
    </source>
</evidence>
<feature type="transmembrane region" description="Helical" evidence="5">
    <location>
        <begin position="198"/>
        <end position="215"/>
    </location>
</feature>
<dbReference type="GO" id="GO:0016020">
    <property type="term" value="C:membrane"/>
    <property type="evidence" value="ECO:0007669"/>
    <property type="project" value="UniProtKB-SubCell"/>
</dbReference>
<feature type="domain" description="O-antigen ligase-related" evidence="6">
    <location>
        <begin position="250"/>
        <end position="392"/>
    </location>
</feature>
<dbReference type="AlphaFoldDB" id="A0A975R998"/>
<evidence type="ECO:0000259" key="6">
    <source>
        <dbReference type="Pfam" id="PF04932"/>
    </source>
</evidence>
<comment type="subcellular location">
    <subcellularLocation>
        <location evidence="1">Membrane</location>
        <topology evidence="1">Multi-pass membrane protein</topology>
    </subcellularLocation>
</comment>
<feature type="transmembrane region" description="Helical" evidence="5">
    <location>
        <begin position="240"/>
        <end position="259"/>
    </location>
</feature>
<protein>
    <submittedName>
        <fullName evidence="7">O-antigen ligase family protein</fullName>
    </submittedName>
</protein>
<feature type="transmembrane region" description="Helical" evidence="5">
    <location>
        <begin position="118"/>
        <end position="137"/>
    </location>
</feature>
<sequence length="470" mass="52851">MPFLFKTILAVFFIMPLPFGSNRDWAWLLAAAVCFIMMTYWCFLFINGKTHLSLCLKKPINIATLGLLSLLVCWIFIQSLPFPSVLLPEKTVDIYTQANFALTGLKELQSTSISWDAGITKMTALKSLFYLCIYFLLMQLIDSREKLKTFLSVVFVAGLFQAVYGSFMVWSGIEYLFGVKKQGYIGYATGTFVARNHFAGYLEMAVAFGIGRILLTNNKEKNIHYGHSWRSKLRKWLDRLYSKNALQAVAIMMMLYALVMSGSRMGNVAFFFSLLFSGIISTLISPNFRAYGKKIVKFCSASLVIIVIAGLLGWLKVADRIEKTDVHNESRFDVAASIVPMIHDFSWLGSGAGTFKYVFPGYITNNYCCFEHAHNDYLEILSDMGYIGFVLLAGVVLISLYQAIVTIRHRHSRLVRTTGFVGIMATLSLLIHGFMDFNLHIPANALLFIASLSLPSIGKAVYQKNNGLRK</sequence>
<evidence type="ECO:0000256" key="4">
    <source>
        <dbReference type="ARBA" id="ARBA00023136"/>
    </source>
</evidence>
<dbReference type="PANTHER" id="PTHR37422">
    <property type="entry name" value="TEICHURONIC ACID BIOSYNTHESIS PROTEIN TUAE"/>
    <property type="match status" value="1"/>
</dbReference>
<evidence type="ECO:0000256" key="3">
    <source>
        <dbReference type="ARBA" id="ARBA00022989"/>
    </source>
</evidence>
<feature type="transmembrane region" description="Helical" evidence="5">
    <location>
        <begin position="149"/>
        <end position="170"/>
    </location>
</feature>
<keyword evidence="8" id="KW-1185">Reference proteome</keyword>
<organism evidence="7 8">
    <name type="scientific">Methylomonas paludis</name>
    <dbReference type="NCBI Taxonomy" id="1173101"/>
    <lineage>
        <taxon>Bacteria</taxon>
        <taxon>Pseudomonadati</taxon>
        <taxon>Pseudomonadota</taxon>
        <taxon>Gammaproteobacteria</taxon>
        <taxon>Methylococcales</taxon>
        <taxon>Methylococcaceae</taxon>
        <taxon>Methylomonas</taxon>
    </lineage>
</organism>
<reference evidence="7" key="1">
    <citation type="submission" date="2021-04" db="EMBL/GenBank/DDBJ databases">
        <title>Draft genome sequence data of methanotrophic Methylovulum sp. strain S1L and Methylomonas sp. strain S2AM isolated from boreal lake water columns.</title>
        <authorList>
            <person name="Rissanen A.J."/>
            <person name="Mangayil R."/>
            <person name="Svenning M.M."/>
            <person name="Khanongnuch R."/>
        </authorList>
    </citation>
    <scope>NUCLEOTIDE SEQUENCE</scope>
    <source>
        <strain evidence="7">S2AM</strain>
    </source>
</reference>
<evidence type="ECO:0000256" key="5">
    <source>
        <dbReference type="SAM" id="Phobius"/>
    </source>
</evidence>
<dbReference type="Proteomes" id="UP000676649">
    <property type="component" value="Chromosome"/>
</dbReference>
<dbReference type="GO" id="GO:0016874">
    <property type="term" value="F:ligase activity"/>
    <property type="evidence" value="ECO:0007669"/>
    <property type="project" value="UniProtKB-KW"/>
</dbReference>
<keyword evidence="2 5" id="KW-0812">Transmembrane</keyword>
<dbReference type="InterPro" id="IPR051533">
    <property type="entry name" value="WaaL-like"/>
</dbReference>
<accession>A0A975R998</accession>
<evidence type="ECO:0000313" key="8">
    <source>
        <dbReference type="Proteomes" id="UP000676649"/>
    </source>
</evidence>
<evidence type="ECO:0000313" key="7">
    <source>
        <dbReference type="EMBL" id="QWF70053.1"/>
    </source>
</evidence>